<feature type="domain" description="Zinc finger-XS" evidence="6">
    <location>
        <begin position="41"/>
        <end position="80"/>
    </location>
</feature>
<dbReference type="EMBL" id="CM026421">
    <property type="protein sequence ID" value="KAG0590523.1"/>
    <property type="molecule type" value="Genomic_DNA"/>
</dbReference>
<evidence type="ECO:0000313" key="8">
    <source>
        <dbReference type="Proteomes" id="UP000822688"/>
    </source>
</evidence>
<evidence type="ECO:0000256" key="3">
    <source>
        <dbReference type="SAM" id="MobiDB-lite"/>
    </source>
</evidence>
<reference evidence="7" key="1">
    <citation type="submission" date="2020-06" db="EMBL/GenBank/DDBJ databases">
        <title>WGS assembly of Ceratodon purpureus strain R40.</title>
        <authorList>
            <person name="Carey S.B."/>
            <person name="Jenkins J."/>
            <person name="Shu S."/>
            <person name="Lovell J.T."/>
            <person name="Sreedasyam A."/>
            <person name="Maumus F."/>
            <person name="Tiley G.P."/>
            <person name="Fernandez-Pozo N."/>
            <person name="Barry K."/>
            <person name="Chen C."/>
            <person name="Wang M."/>
            <person name="Lipzen A."/>
            <person name="Daum C."/>
            <person name="Saski C.A."/>
            <person name="Payton A.C."/>
            <person name="Mcbreen J.C."/>
            <person name="Conrad R.E."/>
            <person name="Kollar L.M."/>
            <person name="Olsson S."/>
            <person name="Huttunen S."/>
            <person name="Landis J.B."/>
            <person name="Wickett N.J."/>
            <person name="Johnson M.G."/>
            <person name="Rensing S.A."/>
            <person name="Grimwood J."/>
            <person name="Schmutz J."/>
            <person name="Mcdaniel S.F."/>
        </authorList>
    </citation>
    <scope>NUCLEOTIDE SEQUENCE</scope>
    <source>
        <strain evidence="7">R40</strain>
    </source>
</reference>
<gene>
    <name evidence="7" type="ORF">KC19_1G105900</name>
</gene>
<dbReference type="Pfam" id="PF03468">
    <property type="entry name" value="XS"/>
    <property type="match status" value="1"/>
</dbReference>
<evidence type="ECO:0000259" key="6">
    <source>
        <dbReference type="Pfam" id="PF03470"/>
    </source>
</evidence>
<feature type="region of interest" description="Disordered" evidence="3">
    <location>
        <begin position="675"/>
        <end position="694"/>
    </location>
</feature>
<comment type="caution">
    <text evidence="7">The sequence shown here is derived from an EMBL/GenBank/DDBJ whole genome shotgun (WGS) entry which is preliminary data.</text>
</comment>
<evidence type="ECO:0000259" key="4">
    <source>
        <dbReference type="Pfam" id="PF03468"/>
    </source>
</evidence>
<evidence type="ECO:0000256" key="2">
    <source>
        <dbReference type="ARBA" id="ARBA00023158"/>
    </source>
</evidence>
<feature type="domain" description="XS" evidence="4">
    <location>
        <begin position="113"/>
        <end position="224"/>
    </location>
</feature>
<feature type="region of interest" description="Disordered" evidence="3">
    <location>
        <begin position="420"/>
        <end position="441"/>
    </location>
</feature>
<dbReference type="PANTHER" id="PTHR21596">
    <property type="entry name" value="RIBONUCLEASE P SUBUNIT P38"/>
    <property type="match status" value="1"/>
</dbReference>
<feature type="region of interest" description="Disordered" evidence="3">
    <location>
        <begin position="320"/>
        <end position="341"/>
    </location>
</feature>
<evidence type="ECO:0000313" key="7">
    <source>
        <dbReference type="EMBL" id="KAG0590523.1"/>
    </source>
</evidence>
<protein>
    <submittedName>
        <fullName evidence="7">Uncharacterized protein</fullName>
    </submittedName>
</protein>
<dbReference type="InterPro" id="IPR038588">
    <property type="entry name" value="XS_domain_sf"/>
</dbReference>
<dbReference type="InterPro" id="IPR045177">
    <property type="entry name" value="FDM1-5/IDN2"/>
</dbReference>
<dbReference type="Proteomes" id="UP000822688">
    <property type="component" value="Chromosome 1"/>
</dbReference>
<keyword evidence="1" id="KW-0175">Coiled coil</keyword>
<feature type="compositionally biased region" description="Basic and acidic residues" evidence="3">
    <location>
        <begin position="420"/>
        <end position="434"/>
    </location>
</feature>
<organism evidence="7 8">
    <name type="scientific">Ceratodon purpureus</name>
    <name type="common">Fire moss</name>
    <name type="synonym">Dicranum purpureum</name>
    <dbReference type="NCBI Taxonomy" id="3225"/>
    <lineage>
        <taxon>Eukaryota</taxon>
        <taxon>Viridiplantae</taxon>
        <taxon>Streptophyta</taxon>
        <taxon>Embryophyta</taxon>
        <taxon>Bryophyta</taxon>
        <taxon>Bryophytina</taxon>
        <taxon>Bryopsida</taxon>
        <taxon>Dicranidae</taxon>
        <taxon>Pseudoditrichales</taxon>
        <taxon>Ditrichaceae</taxon>
        <taxon>Ceratodon</taxon>
    </lineage>
</organism>
<dbReference type="Gene3D" id="3.30.70.2890">
    <property type="entry name" value="XS domain"/>
    <property type="match status" value="1"/>
</dbReference>
<dbReference type="GO" id="GO:0080188">
    <property type="term" value="P:gene silencing by siRNA-directed DNA methylation"/>
    <property type="evidence" value="ECO:0007669"/>
    <property type="project" value="InterPro"/>
</dbReference>
<accession>A0A8T0J6S1</accession>
<evidence type="ECO:0000259" key="5">
    <source>
        <dbReference type="Pfam" id="PF03469"/>
    </source>
</evidence>
<proteinExistence type="predicted"/>
<name>A0A8T0J6S1_CERPU</name>
<dbReference type="Pfam" id="PF03470">
    <property type="entry name" value="zf-XS"/>
    <property type="match status" value="1"/>
</dbReference>
<dbReference type="PANTHER" id="PTHR21596:SF3">
    <property type="entry name" value="FACTOR OF DNA METHYLATION 1-RELATED"/>
    <property type="match status" value="1"/>
</dbReference>
<dbReference type="InterPro" id="IPR005379">
    <property type="entry name" value="FDM1-5/IDN2_XH"/>
</dbReference>
<dbReference type="AlphaFoldDB" id="A0A8T0J6S1"/>
<keyword evidence="2" id="KW-0943">RNA-mediated gene silencing</keyword>
<keyword evidence="8" id="KW-1185">Reference proteome</keyword>
<sequence>MDDPDSDDYDSDEVSEAFEDAWKGLQNGEIRCLNPDETFRCPFSPGRKKQDYKYSEIFQHAVGVSKGKRGPVAAGKHRALKKYLAEDMKDRAQPQANRVIHLQQEIPRRYDSDDKRVRPWMGILQNIDNQTKTAAGFRIGAGGADIKERLKAFNPETVKVMYDIRGHLGVAVIGFRNSMDGFKDAEAFETSFYYNKRGRRDFERDYPHNCGAHLYGWMATKKDVDGVNKGSHRLLVEHLKQNGDLKSLPEIVRELENTAQQQVQNLKEVVIQKDDRLLVTHQKNWSLTNKVDQVTAQREQAELEKQQLIEDHKKELEDLQRAASAAAEEHEKNMRLHRSQFSNRLKELESKSSELETLKLENEAEKARNYAEREETHKLLAWYKGQVKQQEEQQNKQIELIKKHKEESDKLENELQEQRKKLQAKQRRELESQRVTEQLETEKAKKAEMAEANKELTEKEKEEYEAKIAMLEEQYRDCQEDVDAEKDLVNQLTISHRKANDEVEDAKTTILSSRVLHKYGTSEIGVKVLGQVNTDGWWDACKEKFRNNEEKFCAWQSRIDVMLRKHSFNPIKVVPDGKGGHKNIIDEDDEELKKLRNKYGPLVANAVGVAALELTEYNPSGRYNISMPWNFKQDVKATMSQIFQLLADILKEKEAELKEKDKEIKEKEKQLKALVNTSVKTTPAPAPKRRRVLA</sequence>
<evidence type="ECO:0000256" key="1">
    <source>
        <dbReference type="ARBA" id="ARBA00023054"/>
    </source>
</evidence>
<feature type="domain" description="Factor of DNA methylation 1-5/IDN2" evidence="5">
    <location>
        <begin position="527"/>
        <end position="653"/>
    </location>
</feature>
<dbReference type="Pfam" id="PF03469">
    <property type="entry name" value="XH"/>
    <property type="match status" value="1"/>
</dbReference>
<dbReference type="InterPro" id="IPR005380">
    <property type="entry name" value="XS_domain"/>
</dbReference>
<dbReference type="InterPro" id="IPR005381">
    <property type="entry name" value="Znf-XS_domain"/>
</dbReference>